<proteinExistence type="predicted"/>
<dbReference type="AlphaFoldDB" id="A0A2J7PK58"/>
<dbReference type="EMBL" id="NEVH01024940">
    <property type="protein sequence ID" value="PNF16722.1"/>
    <property type="molecule type" value="Genomic_DNA"/>
</dbReference>
<dbReference type="InParanoid" id="A0A2J7PK58"/>
<dbReference type="Proteomes" id="UP000235965">
    <property type="component" value="Unassembled WGS sequence"/>
</dbReference>
<reference evidence="3 4" key="1">
    <citation type="submission" date="2017-12" db="EMBL/GenBank/DDBJ databases">
        <title>Hemimetabolous genomes reveal molecular basis of termite eusociality.</title>
        <authorList>
            <person name="Harrison M.C."/>
            <person name="Jongepier E."/>
            <person name="Robertson H.M."/>
            <person name="Arning N."/>
            <person name="Bitard-Feildel T."/>
            <person name="Chao H."/>
            <person name="Childers C.P."/>
            <person name="Dinh H."/>
            <person name="Doddapaneni H."/>
            <person name="Dugan S."/>
            <person name="Gowin J."/>
            <person name="Greiner C."/>
            <person name="Han Y."/>
            <person name="Hu H."/>
            <person name="Hughes D.S.T."/>
            <person name="Huylmans A.-K."/>
            <person name="Kemena C."/>
            <person name="Kremer L.P.M."/>
            <person name="Lee S.L."/>
            <person name="Lopez-Ezquerra A."/>
            <person name="Mallet L."/>
            <person name="Monroy-Kuhn J.M."/>
            <person name="Moser A."/>
            <person name="Murali S.C."/>
            <person name="Muzny D.M."/>
            <person name="Otani S."/>
            <person name="Piulachs M.-D."/>
            <person name="Poelchau M."/>
            <person name="Qu J."/>
            <person name="Schaub F."/>
            <person name="Wada-Katsumata A."/>
            <person name="Worley K.C."/>
            <person name="Xie Q."/>
            <person name="Ylla G."/>
            <person name="Poulsen M."/>
            <person name="Gibbs R.A."/>
            <person name="Schal C."/>
            <person name="Richards S."/>
            <person name="Belles X."/>
            <person name="Korb J."/>
            <person name="Bornberg-Bauer E."/>
        </authorList>
    </citation>
    <scope>NUCLEOTIDE SEQUENCE [LARGE SCALE GENOMIC DNA]</scope>
    <source>
        <tissue evidence="3">Whole body</tissue>
    </source>
</reference>
<dbReference type="GO" id="GO:0004672">
    <property type="term" value="F:protein kinase activity"/>
    <property type="evidence" value="ECO:0007669"/>
    <property type="project" value="InterPro"/>
</dbReference>
<dbReference type="GO" id="GO:0005524">
    <property type="term" value="F:ATP binding"/>
    <property type="evidence" value="ECO:0007669"/>
    <property type="project" value="InterPro"/>
</dbReference>
<dbReference type="OrthoDB" id="2687620at2759"/>
<name>A0A2J7PK58_9NEOP</name>
<dbReference type="InterPro" id="IPR000719">
    <property type="entry name" value="Prot_kinase_dom"/>
</dbReference>
<evidence type="ECO:0000256" key="1">
    <source>
        <dbReference type="SAM" id="MobiDB-lite"/>
    </source>
</evidence>
<protein>
    <recommendedName>
        <fullName evidence="2">Protein kinase domain-containing protein</fullName>
    </recommendedName>
</protein>
<evidence type="ECO:0000313" key="3">
    <source>
        <dbReference type="EMBL" id="PNF16722.1"/>
    </source>
</evidence>
<dbReference type="PANTHER" id="PTHR11909">
    <property type="entry name" value="CASEIN KINASE-RELATED"/>
    <property type="match status" value="1"/>
</dbReference>
<dbReference type="InterPro" id="IPR050235">
    <property type="entry name" value="CK1_Ser-Thr_kinase"/>
</dbReference>
<accession>A0A2J7PK58</accession>
<comment type="caution">
    <text evidence="3">The sequence shown here is derived from an EMBL/GenBank/DDBJ whole genome shotgun (WGS) entry which is preliminary data.</text>
</comment>
<feature type="region of interest" description="Disordered" evidence="1">
    <location>
        <begin position="497"/>
        <end position="549"/>
    </location>
</feature>
<organism evidence="3 4">
    <name type="scientific">Cryptotermes secundus</name>
    <dbReference type="NCBI Taxonomy" id="105785"/>
    <lineage>
        <taxon>Eukaryota</taxon>
        <taxon>Metazoa</taxon>
        <taxon>Ecdysozoa</taxon>
        <taxon>Arthropoda</taxon>
        <taxon>Hexapoda</taxon>
        <taxon>Insecta</taxon>
        <taxon>Pterygota</taxon>
        <taxon>Neoptera</taxon>
        <taxon>Polyneoptera</taxon>
        <taxon>Dictyoptera</taxon>
        <taxon>Blattodea</taxon>
        <taxon>Blattoidea</taxon>
        <taxon>Termitoidae</taxon>
        <taxon>Kalotermitidae</taxon>
        <taxon>Cryptotermitinae</taxon>
        <taxon>Cryptotermes</taxon>
    </lineage>
</organism>
<dbReference type="SMART" id="SM00220">
    <property type="entry name" value="S_TKc"/>
    <property type="match status" value="1"/>
</dbReference>
<feature type="compositionally biased region" description="Basic and acidic residues" evidence="1">
    <location>
        <begin position="520"/>
        <end position="532"/>
    </location>
</feature>
<gene>
    <name evidence="3" type="ORF">B7P43_G00858</name>
</gene>
<keyword evidence="4" id="KW-1185">Reference proteome</keyword>
<evidence type="ECO:0000313" key="4">
    <source>
        <dbReference type="Proteomes" id="UP000235965"/>
    </source>
</evidence>
<evidence type="ECO:0000259" key="2">
    <source>
        <dbReference type="PROSITE" id="PS50011"/>
    </source>
</evidence>
<feature type="domain" description="Protein kinase" evidence="2">
    <location>
        <begin position="40"/>
        <end position="312"/>
    </location>
</feature>
<dbReference type="InterPro" id="IPR011009">
    <property type="entry name" value="Kinase-like_dom_sf"/>
</dbReference>
<dbReference type="STRING" id="105785.A0A2J7PK58"/>
<dbReference type="SUPFAM" id="SSF56112">
    <property type="entry name" value="Protein kinase-like (PK-like)"/>
    <property type="match status" value="1"/>
</dbReference>
<dbReference type="Pfam" id="PF07714">
    <property type="entry name" value="PK_Tyr_Ser-Thr"/>
    <property type="match status" value="1"/>
</dbReference>
<dbReference type="InterPro" id="IPR001245">
    <property type="entry name" value="Ser-Thr/Tyr_kinase_cat_dom"/>
</dbReference>
<sequence length="549" mass="61646">MKRVNGSEIQPKKKMTSNSNILFDSIREGEILIDIAENRWKLGSSIGVRGSGEVYLASSRTAEPVSSDAQHIVKVEPHENGPLFMEINRYIRMARSDMIDKWKKGRNLKHLGLPRYMGSGSHVYRGEKYRFLVLERCGQDLGKLFLESGRRFPVKTVYYIGIQILDTLEYIHSRGYIHAEIRAPNLVLGYCKGTENCVYVSNFGRACRYLDRKGVHKEYGCDVSIVHAGSLEYTSRDAHVGAFSQRGDLEMLGYNMLQWLCGKLPWEDTDDPECIHFQKTGFMCNIPLLVLRCFPDSEPPAVLSQYLQHVASLGFETAPDYAYCRKLLRQGIEDSGCVDDGKLVFGNSLLAGIIENNGRGKKRRATKDPENTAELNPKKRICNVSLQPCAGSMTTLNSPTSSVLPSDQQYSWKKIVPVNPEKQVKKQATSKRKLASNMSASFEQAVPTQRLSNRVIQKFTDSLLVSEPTKLWQRTAATSSCSNPTPAMLEIMSKMRQKASTPADRRDGMCRSRTSAQPPREVHVTMRGDRGGRKQTKGLAPTKSRCSSR</sequence>
<dbReference type="Gene3D" id="1.10.510.10">
    <property type="entry name" value="Transferase(Phosphotransferase) domain 1"/>
    <property type="match status" value="1"/>
</dbReference>
<dbReference type="PROSITE" id="PS50011">
    <property type="entry name" value="PROTEIN_KINASE_DOM"/>
    <property type="match status" value="1"/>
</dbReference>